<evidence type="ECO:0000313" key="1">
    <source>
        <dbReference type="EMBL" id="AWF77869.1"/>
    </source>
</evidence>
<sequence>MFIGNKTTYRYELLHSKNIKGEAIDSTATLVRYVIGVNNDLIKKEEEGWLYVEKIKEGKQEDQILYGKRIDLPILEDNPYFHDLLDPFDTKKVIPFVELLPSAVENQVKPEEKNKEPQDIVELEKNNKTTITTEEKETTELKEQPDEMADKETQKKILEQKIQFKKDELATLTEEIATKQEEINDLEQKLSIFSKKPDGLYL</sequence>
<dbReference type="EMBL" id="MG765452">
    <property type="protein sequence ID" value="AWF77869.1"/>
    <property type="molecule type" value="Genomic_DNA"/>
</dbReference>
<geneLocation type="plasmid" evidence="1">
    <name>pE512</name>
</geneLocation>
<name>A0A4Q1XK85_ENTFL</name>
<proteinExistence type="predicted"/>
<accession>A0A4Q1XK85</accession>
<keyword evidence="1" id="KW-0614">Plasmid</keyword>
<reference evidence="1" key="1">
    <citation type="submission" date="2018-01" db="EMBL/GenBank/DDBJ databases">
        <title>Transfer of a lsa(E) -carrying resistance island in Enterococcus faecalis by a coresident conjugative plasmid.</title>
        <authorList>
            <person name="Du X.-D."/>
            <person name="Li D.-X."/>
        </authorList>
    </citation>
    <scope>NUCLEOTIDE SEQUENCE</scope>
    <source>
        <strain evidence="1">E512</strain>
        <plasmid evidence="1">pE512</plasmid>
    </source>
</reference>
<dbReference type="AlphaFoldDB" id="A0A4Q1XK85"/>
<protein>
    <submittedName>
        <fullName evidence="1">PcfA protein</fullName>
    </submittedName>
</protein>
<organism evidence="1">
    <name type="scientific">Enterococcus faecalis</name>
    <name type="common">Streptococcus faecalis</name>
    <dbReference type="NCBI Taxonomy" id="1351"/>
    <lineage>
        <taxon>Bacteria</taxon>
        <taxon>Bacillati</taxon>
        <taxon>Bacillota</taxon>
        <taxon>Bacilli</taxon>
        <taxon>Lactobacillales</taxon>
        <taxon>Enterococcaceae</taxon>
        <taxon>Enterococcus</taxon>
    </lineage>
</organism>
<gene>
    <name evidence="1" type="primary">pcfA</name>
</gene>
<dbReference type="RefSeq" id="WP_128701253.1">
    <property type="nucleotide sequence ID" value="NZ_CABGHN010000016.1"/>
</dbReference>